<proteinExistence type="predicted"/>
<evidence type="ECO:0000259" key="1">
    <source>
        <dbReference type="PROSITE" id="PS50053"/>
    </source>
</evidence>
<evidence type="ECO:0000313" key="2">
    <source>
        <dbReference type="Proteomes" id="UP000694864"/>
    </source>
</evidence>
<protein>
    <submittedName>
        <fullName evidence="3">Uncharacterized protein LOC104738456</fullName>
    </submittedName>
</protein>
<keyword evidence="2" id="KW-1185">Reference proteome</keyword>
<dbReference type="RefSeq" id="XP_010456931.1">
    <property type="nucleotide sequence ID" value="XM_010458629.1"/>
</dbReference>
<dbReference type="PANTHER" id="PTHR10621:SF38">
    <property type="entry name" value="UBIQUITIN DOMAIN-CONTAINING PROTEIN 7SL RNA1-RELATED"/>
    <property type="match status" value="1"/>
</dbReference>
<feature type="domain" description="Ubiquitin-like" evidence="1">
    <location>
        <begin position="1"/>
        <end position="70"/>
    </location>
</feature>
<gene>
    <name evidence="3" type="primary">LOC104738456</name>
</gene>
<dbReference type="Pfam" id="PF00240">
    <property type="entry name" value="ubiquitin"/>
    <property type="match status" value="1"/>
</dbReference>
<reference evidence="2" key="1">
    <citation type="journal article" date="2014" name="Nat. Commun.">
        <title>The emerging biofuel crop Camelina sativa retains a highly undifferentiated hexaploid genome structure.</title>
        <authorList>
            <person name="Kagale S."/>
            <person name="Koh C."/>
            <person name="Nixon J."/>
            <person name="Bollina V."/>
            <person name="Clarke W.E."/>
            <person name="Tuteja R."/>
            <person name="Spillane C."/>
            <person name="Robinson S.J."/>
            <person name="Links M.G."/>
            <person name="Clarke C."/>
            <person name="Higgins E.E."/>
            <person name="Huebert T."/>
            <person name="Sharpe A.G."/>
            <person name="Parkin I.A."/>
        </authorList>
    </citation>
    <scope>NUCLEOTIDE SEQUENCE [LARGE SCALE GENOMIC DNA]</scope>
    <source>
        <strain evidence="2">cv. DH55</strain>
    </source>
</reference>
<evidence type="ECO:0000313" key="3">
    <source>
        <dbReference type="RefSeq" id="XP_010456931.1"/>
    </source>
</evidence>
<dbReference type="Proteomes" id="UP000694864">
    <property type="component" value="Chromosome 13"/>
</dbReference>
<reference evidence="3" key="2">
    <citation type="submission" date="2025-08" db="UniProtKB">
        <authorList>
            <consortium name="RefSeq"/>
        </authorList>
    </citation>
    <scope>IDENTIFICATION</scope>
    <source>
        <tissue evidence="3">Leaf</tissue>
    </source>
</reference>
<dbReference type="PROSITE" id="PS50053">
    <property type="entry name" value="UBIQUITIN_2"/>
    <property type="match status" value="1"/>
</dbReference>
<dbReference type="Gene3D" id="3.10.20.90">
    <property type="entry name" value="Phosphatidylinositol 3-kinase Catalytic Subunit, Chain A, domain 1"/>
    <property type="match status" value="1"/>
</dbReference>
<sequence>MNFLVEILSGSSFEIEVDYKDTLLEVKQKIEKSQGIPVSKQTLIVDGVVILREDLNVQQCQILHDSLLQLDVSSDENPNDNGDDQIPQIEQSPEPWISVEEHFEGQGWPLTTDEIRKIYSYQTKTTQGINKVQDSQVMVRGNNRVLTRVKIESDNNNDQVLQTNQAQYSSWKPPNMRR</sequence>
<dbReference type="SUPFAM" id="SSF54236">
    <property type="entry name" value="Ubiquitin-like"/>
    <property type="match status" value="1"/>
</dbReference>
<dbReference type="GeneID" id="104738456"/>
<dbReference type="SMART" id="SM00213">
    <property type="entry name" value="UBQ"/>
    <property type="match status" value="1"/>
</dbReference>
<dbReference type="InterPro" id="IPR029071">
    <property type="entry name" value="Ubiquitin-like_domsf"/>
</dbReference>
<accession>A0ABM0VIY4</accession>
<dbReference type="InterPro" id="IPR000626">
    <property type="entry name" value="Ubiquitin-like_dom"/>
</dbReference>
<dbReference type="PANTHER" id="PTHR10621">
    <property type="entry name" value="UV EXCISION REPAIR PROTEIN RAD23"/>
    <property type="match status" value="1"/>
</dbReference>
<organism evidence="2 3">
    <name type="scientific">Camelina sativa</name>
    <name type="common">False flax</name>
    <name type="synonym">Myagrum sativum</name>
    <dbReference type="NCBI Taxonomy" id="90675"/>
    <lineage>
        <taxon>Eukaryota</taxon>
        <taxon>Viridiplantae</taxon>
        <taxon>Streptophyta</taxon>
        <taxon>Embryophyta</taxon>
        <taxon>Tracheophyta</taxon>
        <taxon>Spermatophyta</taxon>
        <taxon>Magnoliopsida</taxon>
        <taxon>eudicotyledons</taxon>
        <taxon>Gunneridae</taxon>
        <taxon>Pentapetalae</taxon>
        <taxon>rosids</taxon>
        <taxon>malvids</taxon>
        <taxon>Brassicales</taxon>
        <taxon>Brassicaceae</taxon>
        <taxon>Camelineae</taxon>
        <taxon>Camelina</taxon>
    </lineage>
</organism>
<name>A0ABM0VIY4_CAMSA</name>